<dbReference type="CDD" id="cd01597">
    <property type="entry name" value="pCLME"/>
    <property type="match status" value="1"/>
</dbReference>
<evidence type="ECO:0000256" key="2">
    <source>
        <dbReference type="ARBA" id="ARBA00034772"/>
    </source>
</evidence>
<dbReference type="InterPro" id="IPR019468">
    <property type="entry name" value="AdenyloSucc_lyase_C"/>
</dbReference>
<dbReference type="AlphaFoldDB" id="A0A7W7W280"/>
<keyword evidence="4" id="KW-0413">Isomerase</keyword>
<dbReference type="NCBIfam" id="TIGR02426">
    <property type="entry name" value="protocat_pcaB"/>
    <property type="match status" value="1"/>
</dbReference>
<dbReference type="Gene3D" id="1.20.200.10">
    <property type="entry name" value="Fumarase/aspartase (Central domain)"/>
    <property type="match status" value="1"/>
</dbReference>
<dbReference type="GO" id="GO:0047472">
    <property type="term" value="F:3-carboxy-cis,cis-muconate cycloisomerase activity"/>
    <property type="evidence" value="ECO:0007669"/>
    <property type="project" value="UniProtKB-EC"/>
</dbReference>
<dbReference type="EC" id="5.5.1.2" evidence="4"/>
<evidence type="ECO:0000313" key="4">
    <source>
        <dbReference type="EMBL" id="MBB4930390.1"/>
    </source>
</evidence>
<evidence type="ECO:0000313" key="5">
    <source>
        <dbReference type="Proteomes" id="UP000523007"/>
    </source>
</evidence>
<dbReference type="PANTHER" id="PTHR43172:SF2">
    <property type="entry name" value="ADENYLOSUCCINATE LYASE C-TERMINAL DOMAIN-CONTAINING PROTEIN"/>
    <property type="match status" value="1"/>
</dbReference>
<dbReference type="SUPFAM" id="SSF48557">
    <property type="entry name" value="L-aspartase-like"/>
    <property type="match status" value="1"/>
</dbReference>
<gene>
    <name evidence="4" type="ORF">F4561_001210</name>
</gene>
<dbReference type="GO" id="GO:0019619">
    <property type="term" value="P:3,4-dihydroxybenzoate catabolic process"/>
    <property type="evidence" value="ECO:0007669"/>
    <property type="project" value="InterPro"/>
</dbReference>
<dbReference type="PRINTS" id="PR00145">
    <property type="entry name" value="ARGSUCLYASE"/>
</dbReference>
<dbReference type="PRINTS" id="PR00149">
    <property type="entry name" value="FUMRATELYASE"/>
</dbReference>
<sequence>MTGLFGGVFARGGVGAEVNDAAWLRALLDAEAALARAHARAGRIDPAHAEAIAAACVPEHFDTDALGSAAPGAGNPVVPLVKELTRVVGPEAARHVHEGATSQDIMDTAAMLVCRRAGAVIRAEAETACAGLAALASGHRATIMAGRTLLQQALPTTFGAVTAGWLDGLGTATQALGEVVESRTPAQLGGAAGTLASLGDDGPAVLAHYAAELGLPEPVLPWHTDRGPVAELAGALARVCGAAGKAAGDIVLLAQTETGEATEAGGAGVGGSSTLPHKRNPIAAVSAVACAEQAPGLASTLFACQVQEHQRAAGRWHAEWLPLADLLRTTGSAVAWLGTSLERLSVHPARMRANLDLTGGFPLAERVTTDLAGELGRLPAHELVQDACQDAANSGRGLAAVLAERLQGRRTEAQIASLLDPAGYVGSTGTFVERALAAHARRTTRNGGRTSVNEEQE</sequence>
<dbReference type="InterPro" id="IPR000362">
    <property type="entry name" value="Fumarate_lyase_fam"/>
</dbReference>
<feature type="domain" description="Adenylosuccinate lyase C-terminal" evidence="3">
    <location>
        <begin position="359"/>
        <end position="436"/>
    </location>
</feature>
<dbReference type="InterPro" id="IPR012789">
    <property type="entry name" value="Protocat_PcaB-like"/>
</dbReference>
<dbReference type="Gene3D" id="1.10.40.30">
    <property type="entry name" value="Fumarase/aspartase (C-terminal domain)"/>
    <property type="match status" value="1"/>
</dbReference>
<dbReference type="GO" id="GO:0016829">
    <property type="term" value="F:lyase activity"/>
    <property type="evidence" value="ECO:0007669"/>
    <property type="project" value="UniProtKB-KW"/>
</dbReference>
<dbReference type="Pfam" id="PF10397">
    <property type="entry name" value="ADSL_C"/>
    <property type="match status" value="1"/>
</dbReference>
<dbReference type="PANTHER" id="PTHR43172">
    <property type="entry name" value="ADENYLOSUCCINATE LYASE"/>
    <property type="match status" value="1"/>
</dbReference>
<dbReference type="Pfam" id="PF00206">
    <property type="entry name" value="Lyase_1"/>
    <property type="match status" value="1"/>
</dbReference>
<evidence type="ECO:0000259" key="3">
    <source>
        <dbReference type="SMART" id="SM00998"/>
    </source>
</evidence>
<reference evidence="4 5" key="1">
    <citation type="submission" date="2020-08" db="EMBL/GenBank/DDBJ databases">
        <title>Sequencing the genomes of 1000 actinobacteria strains.</title>
        <authorList>
            <person name="Klenk H.-P."/>
        </authorList>
    </citation>
    <scope>NUCLEOTIDE SEQUENCE [LARGE SCALE GENOMIC DNA]</scope>
    <source>
        <strain evidence="4 5">DSM 102030</strain>
    </source>
</reference>
<dbReference type="InterPro" id="IPR022761">
    <property type="entry name" value="Fumarate_lyase_N"/>
</dbReference>
<comment type="caution">
    <text evidence="4">The sequence shown here is derived from an EMBL/GenBank/DDBJ whole genome shotgun (WGS) entry which is preliminary data.</text>
</comment>
<evidence type="ECO:0000256" key="1">
    <source>
        <dbReference type="ARBA" id="ARBA00023239"/>
    </source>
</evidence>
<keyword evidence="5" id="KW-1185">Reference proteome</keyword>
<protein>
    <submittedName>
        <fullName evidence="4">3-carboxy-cis,cis-muconate cycloisomerase</fullName>
        <ecNumber evidence="4">5.5.1.2</ecNumber>
    </submittedName>
</protein>
<name>A0A7W7W280_9ACTN</name>
<organism evidence="4 5">
    <name type="scientific">Lipingzhangella halophila</name>
    <dbReference type="NCBI Taxonomy" id="1783352"/>
    <lineage>
        <taxon>Bacteria</taxon>
        <taxon>Bacillati</taxon>
        <taxon>Actinomycetota</taxon>
        <taxon>Actinomycetes</taxon>
        <taxon>Streptosporangiales</taxon>
        <taxon>Nocardiopsidaceae</taxon>
        <taxon>Lipingzhangella</taxon>
    </lineage>
</organism>
<proteinExistence type="inferred from homology"/>
<dbReference type="EMBL" id="JACHJT010000001">
    <property type="protein sequence ID" value="MBB4930390.1"/>
    <property type="molecule type" value="Genomic_DNA"/>
</dbReference>
<dbReference type="SMART" id="SM00998">
    <property type="entry name" value="ADSL_C"/>
    <property type="match status" value="1"/>
</dbReference>
<dbReference type="InterPro" id="IPR008948">
    <property type="entry name" value="L-Aspartase-like"/>
</dbReference>
<accession>A0A7W7W280</accession>
<keyword evidence="1" id="KW-0456">Lyase</keyword>
<dbReference type="Proteomes" id="UP000523007">
    <property type="component" value="Unassembled WGS sequence"/>
</dbReference>
<dbReference type="RefSeq" id="WP_184575546.1">
    <property type="nucleotide sequence ID" value="NZ_JACHJT010000001.1"/>
</dbReference>
<comment type="similarity">
    <text evidence="2">Belongs to the class-II fumarase/aspartase family.</text>
</comment>